<accession>A0ABW8MJF0</accession>
<evidence type="ECO:0000259" key="8">
    <source>
        <dbReference type="PROSITE" id="PS50928"/>
    </source>
</evidence>
<dbReference type="InterPro" id="IPR035906">
    <property type="entry name" value="MetI-like_sf"/>
</dbReference>
<keyword evidence="2 7" id="KW-0813">Transport</keyword>
<evidence type="ECO:0000256" key="1">
    <source>
        <dbReference type="ARBA" id="ARBA00004651"/>
    </source>
</evidence>
<evidence type="ECO:0000256" key="4">
    <source>
        <dbReference type="ARBA" id="ARBA00022692"/>
    </source>
</evidence>
<reference evidence="9 10" key="1">
    <citation type="submission" date="2024-10" db="EMBL/GenBank/DDBJ databases">
        <authorList>
            <person name="Deangelis K."/>
            <person name="Huntemann M."/>
            <person name="Clum A."/>
            <person name="Wang J."/>
            <person name="Palaniappan K."/>
            <person name="Ritter S."/>
            <person name="Chen I.-M."/>
            <person name="Stamatis D."/>
            <person name="Reddy T."/>
            <person name="O'Malley R."/>
            <person name="Daum C."/>
            <person name="Ng V."/>
            <person name="Ivanova N."/>
            <person name="Kyrpides N."/>
            <person name="Woyke T."/>
        </authorList>
    </citation>
    <scope>NUCLEOTIDE SEQUENCE [LARGE SCALE GENOMIC DNA]</scope>
    <source>
        <strain evidence="9 10">GAS97</strain>
    </source>
</reference>
<comment type="similarity">
    <text evidence="7">Belongs to the binding-protein-dependent transport system permease family.</text>
</comment>
<dbReference type="PROSITE" id="PS50928">
    <property type="entry name" value="ABC_TM1"/>
    <property type="match status" value="1"/>
</dbReference>
<dbReference type="Gene3D" id="1.10.3720.10">
    <property type="entry name" value="MetI-like"/>
    <property type="match status" value="1"/>
</dbReference>
<evidence type="ECO:0000256" key="6">
    <source>
        <dbReference type="ARBA" id="ARBA00023136"/>
    </source>
</evidence>
<comment type="caution">
    <text evidence="9">The sequence shown here is derived from an EMBL/GenBank/DDBJ whole genome shotgun (WGS) entry which is preliminary data.</text>
</comment>
<gene>
    <name evidence="9" type="ORF">ABH943_003833</name>
</gene>
<dbReference type="EMBL" id="JBIYDN010000011">
    <property type="protein sequence ID" value="MFK4443811.1"/>
    <property type="molecule type" value="Genomic_DNA"/>
</dbReference>
<feature type="transmembrane region" description="Helical" evidence="7">
    <location>
        <begin position="35"/>
        <end position="57"/>
    </location>
</feature>
<dbReference type="InterPro" id="IPR050901">
    <property type="entry name" value="BP-dep_ABC_trans_perm"/>
</dbReference>
<keyword evidence="4 7" id="KW-0812">Transmembrane</keyword>
<dbReference type="CDD" id="cd06261">
    <property type="entry name" value="TM_PBP2"/>
    <property type="match status" value="1"/>
</dbReference>
<keyword evidence="9" id="KW-0762">Sugar transport</keyword>
<keyword evidence="10" id="KW-1185">Reference proteome</keyword>
<reference evidence="9 10" key="2">
    <citation type="submission" date="2024-11" db="EMBL/GenBank/DDBJ databases">
        <title>Using genomics to understand microbial adaptation to soil warming.</title>
        <authorList>
            <person name="Deangelis K.M. PhD."/>
        </authorList>
    </citation>
    <scope>NUCLEOTIDE SEQUENCE [LARGE SCALE GENOMIC DNA]</scope>
    <source>
        <strain evidence="9 10">GAS97</strain>
    </source>
</reference>
<organism evidence="9 10">
    <name type="scientific">Caballeronia udeis</name>
    <dbReference type="NCBI Taxonomy" id="1232866"/>
    <lineage>
        <taxon>Bacteria</taxon>
        <taxon>Pseudomonadati</taxon>
        <taxon>Pseudomonadota</taxon>
        <taxon>Betaproteobacteria</taxon>
        <taxon>Burkholderiales</taxon>
        <taxon>Burkholderiaceae</taxon>
        <taxon>Caballeronia</taxon>
    </lineage>
</organism>
<dbReference type="InterPro" id="IPR000515">
    <property type="entry name" value="MetI-like"/>
</dbReference>
<evidence type="ECO:0000313" key="10">
    <source>
        <dbReference type="Proteomes" id="UP001620514"/>
    </source>
</evidence>
<evidence type="ECO:0000256" key="5">
    <source>
        <dbReference type="ARBA" id="ARBA00022989"/>
    </source>
</evidence>
<feature type="transmembrane region" description="Helical" evidence="7">
    <location>
        <begin position="94"/>
        <end position="115"/>
    </location>
</feature>
<evidence type="ECO:0000256" key="3">
    <source>
        <dbReference type="ARBA" id="ARBA00022475"/>
    </source>
</evidence>
<dbReference type="PANTHER" id="PTHR32243:SF18">
    <property type="entry name" value="INNER MEMBRANE ABC TRANSPORTER PERMEASE PROTEIN YCJP"/>
    <property type="match status" value="1"/>
</dbReference>
<comment type="subcellular location">
    <subcellularLocation>
        <location evidence="1 7">Cell membrane</location>
        <topology evidence="1 7">Multi-pass membrane protein</topology>
    </subcellularLocation>
</comment>
<dbReference type="RefSeq" id="WP_404608655.1">
    <property type="nucleotide sequence ID" value="NZ_JBIYDN010000011.1"/>
</dbReference>
<feature type="transmembrane region" description="Helical" evidence="7">
    <location>
        <begin position="257"/>
        <end position="279"/>
    </location>
</feature>
<dbReference type="Proteomes" id="UP001620514">
    <property type="component" value="Unassembled WGS sequence"/>
</dbReference>
<keyword evidence="6 7" id="KW-0472">Membrane</keyword>
<name>A0ABW8MJF0_9BURK</name>
<evidence type="ECO:0000256" key="2">
    <source>
        <dbReference type="ARBA" id="ARBA00022448"/>
    </source>
</evidence>
<keyword evidence="5 7" id="KW-1133">Transmembrane helix</keyword>
<sequence>MKEHRMELSAQKMAGDSVPPVARVKRRAEPVSGRLLANVILLLIGAYFVIPVLWLAVGAVDKHAGWQIQLPTLTLDNFIAALAHGNAQALWNSVIVSTIAAIVSTGAGTLAAYSFSRHRIPWKGPILLGILFLSGVPVTILIVPIYKMFARYDMLSIVPTAVLLGVTSLPFAIYLIKNTIDAIPRDLEEAACMEQAGTFRILRSVIVPLAMPGIASAAIFSFVNAWGNFLIPIVLIADQSSQPAPIAIYSFIGSATIRYGQIAAFSIIYSMPVIALYFVMSRYFKGGFSLSGAVRG</sequence>
<proteinExistence type="inferred from homology"/>
<feature type="domain" description="ABC transmembrane type-1" evidence="8">
    <location>
        <begin position="90"/>
        <end position="280"/>
    </location>
</feature>
<dbReference type="PANTHER" id="PTHR32243">
    <property type="entry name" value="MALTOSE TRANSPORT SYSTEM PERMEASE-RELATED"/>
    <property type="match status" value="1"/>
</dbReference>
<keyword evidence="3" id="KW-1003">Cell membrane</keyword>
<evidence type="ECO:0000256" key="7">
    <source>
        <dbReference type="RuleBase" id="RU363032"/>
    </source>
</evidence>
<feature type="transmembrane region" description="Helical" evidence="7">
    <location>
        <begin position="209"/>
        <end position="237"/>
    </location>
</feature>
<feature type="transmembrane region" description="Helical" evidence="7">
    <location>
        <begin position="155"/>
        <end position="176"/>
    </location>
</feature>
<protein>
    <submittedName>
        <fullName evidence="9">Multiple sugar transport system permease protein</fullName>
    </submittedName>
</protein>
<feature type="transmembrane region" description="Helical" evidence="7">
    <location>
        <begin position="127"/>
        <end position="149"/>
    </location>
</feature>
<evidence type="ECO:0000313" key="9">
    <source>
        <dbReference type="EMBL" id="MFK4443811.1"/>
    </source>
</evidence>
<dbReference type="SUPFAM" id="SSF161098">
    <property type="entry name" value="MetI-like"/>
    <property type="match status" value="1"/>
</dbReference>
<dbReference type="Pfam" id="PF00528">
    <property type="entry name" value="BPD_transp_1"/>
    <property type="match status" value="1"/>
</dbReference>